<evidence type="ECO:0000313" key="2">
    <source>
        <dbReference type="Proteomes" id="UP001196068"/>
    </source>
</evidence>
<dbReference type="EMBL" id="JAAEDH010000005">
    <property type="protein sequence ID" value="MBR0654711.1"/>
    <property type="molecule type" value="Genomic_DNA"/>
</dbReference>
<sequence>MHPARLITLALLTALAGCAPVDEGDLLTPGTRAGRPSLDEVAARLPDAIAGFKRDTVTEYETRQPGYGIAVAYGRDDLDAIGTVFLYDRGLGAVPSDPQGPHLAAEFDRLMQEILAAPNGRTVRNLHERTRFDLAVPQGRALRCVELEGEMSRESIRRTICLGGAAGHFLQAQVTIADTNPTPADPRAFATAVARAARVRR</sequence>
<dbReference type="AlphaFoldDB" id="A0AAF1K075"/>
<reference evidence="1" key="2">
    <citation type="journal article" date="2021" name="Syst. Appl. Microbiol.">
        <title>Roseomonas hellenica sp. nov., isolated from roots of wild-growing Alkanna tinctoria.</title>
        <authorList>
            <person name="Rat A."/>
            <person name="Naranjo H.D."/>
            <person name="Lebbe L."/>
            <person name="Cnockaert M."/>
            <person name="Krigas N."/>
            <person name="Grigoriadou K."/>
            <person name="Maloupa E."/>
            <person name="Willems A."/>
        </authorList>
    </citation>
    <scope>NUCLEOTIDE SEQUENCE</scope>
    <source>
        <strain evidence="1">LMG 28251</strain>
    </source>
</reference>
<comment type="caution">
    <text evidence="1">The sequence shown here is derived from an EMBL/GenBank/DDBJ whole genome shotgun (WGS) entry which is preliminary data.</text>
</comment>
<protein>
    <recommendedName>
        <fullName evidence="3">Lipoprotein</fullName>
    </recommendedName>
</protein>
<reference evidence="1" key="1">
    <citation type="submission" date="2020-01" db="EMBL/GenBank/DDBJ databases">
        <authorList>
            <person name="Rat A."/>
        </authorList>
    </citation>
    <scope>NUCLEOTIDE SEQUENCE</scope>
    <source>
        <strain evidence="1">LMG 28251</strain>
    </source>
</reference>
<dbReference type="Proteomes" id="UP001196068">
    <property type="component" value="Unassembled WGS sequence"/>
</dbReference>
<evidence type="ECO:0000313" key="1">
    <source>
        <dbReference type="EMBL" id="MBR0654711.1"/>
    </source>
</evidence>
<dbReference type="RefSeq" id="WP_211873533.1">
    <property type="nucleotide sequence ID" value="NZ_JAAEDH010000005.1"/>
</dbReference>
<keyword evidence="2" id="KW-1185">Reference proteome</keyword>
<dbReference type="PROSITE" id="PS51257">
    <property type="entry name" value="PROKAR_LIPOPROTEIN"/>
    <property type="match status" value="1"/>
</dbReference>
<name>A0AAF1K075_9PROT</name>
<proteinExistence type="predicted"/>
<evidence type="ECO:0008006" key="3">
    <source>
        <dbReference type="Google" id="ProtNLM"/>
    </source>
</evidence>
<gene>
    <name evidence="1" type="ORF">GXW79_06430</name>
</gene>
<accession>A0AAF1K075</accession>
<organism evidence="1 2">
    <name type="scientific">Plastoroseomonas arctica</name>
    <dbReference type="NCBI Taxonomy" id="1509237"/>
    <lineage>
        <taxon>Bacteria</taxon>
        <taxon>Pseudomonadati</taxon>
        <taxon>Pseudomonadota</taxon>
        <taxon>Alphaproteobacteria</taxon>
        <taxon>Acetobacterales</taxon>
        <taxon>Acetobacteraceae</taxon>
        <taxon>Plastoroseomonas</taxon>
    </lineage>
</organism>